<reference evidence="1 2" key="1">
    <citation type="journal article" date="2013" name="Int. J. Syst. Evol. Microbiol.">
        <title>Hoeflea suaedae sp. nov., an endophytic bacterium isolated from the root of the halophyte Suaeda maritima.</title>
        <authorList>
            <person name="Chung E.J."/>
            <person name="Park J.A."/>
            <person name="Pramanik P."/>
            <person name="Bibi F."/>
            <person name="Jeon C.O."/>
            <person name="Chung Y.R."/>
        </authorList>
    </citation>
    <scope>NUCLEOTIDE SEQUENCE [LARGE SCALE GENOMIC DNA]</scope>
    <source>
        <strain evidence="1 2">YC6898</strain>
    </source>
</reference>
<comment type="caution">
    <text evidence="1">The sequence shown here is derived from an EMBL/GenBank/DDBJ whole genome shotgun (WGS) entry which is preliminary data.</text>
</comment>
<protein>
    <submittedName>
        <fullName evidence="1">Antifreeze protein</fullName>
    </submittedName>
</protein>
<dbReference type="Proteomes" id="UP000295131">
    <property type="component" value="Unassembled WGS sequence"/>
</dbReference>
<proteinExistence type="predicted"/>
<evidence type="ECO:0000313" key="1">
    <source>
        <dbReference type="EMBL" id="TDH38584.1"/>
    </source>
</evidence>
<dbReference type="OrthoDB" id="7869201at2"/>
<dbReference type="RefSeq" id="WP_133283418.1">
    <property type="nucleotide sequence ID" value="NZ_SMSI01000001.1"/>
</dbReference>
<dbReference type="AlphaFoldDB" id="A0A4R5PNF4"/>
<sequence>MARRQKSLASSMVRASFDMARMAADAQFVIAARMLGMATGVAAKGENTRMVAEKQAALVEGAMKAGMAAATGKSQRQIADAAVAPAKRTLAANKKRLGGAKRKRTSK</sequence>
<evidence type="ECO:0000313" key="2">
    <source>
        <dbReference type="Proteomes" id="UP000295131"/>
    </source>
</evidence>
<dbReference type="EMBL" id="SMSI01000001">
    <property type="protein sequence ID" value="TDH38584.1"/>
    <property type="molecule type" value="Genomic_DNA"/>
</dbReference>
<accession>A0A4R5PNF4</accession>
<organism evidence="1 2">
    <name type="scientific">Pseudohoeflea suaedae</name>
    <dbReference type="NCBI Taxonomy" id="877384"/>
    <lineage>
        <taxon>Bacteria</taxon>
        <taxon>Pseudomonadati</taxon>
        <taxon>Pseudomonadota</taxon>
        <taxon>Alphaproteobacteria</taxon>
        <taxon>Hyphomicrobiales</taxon>
        <taxon>Rhizobiaceae</taxon>
        <taxon>Pseudohoeflea</taxon>
    </lineage>
</organism>
<keyword evidence="2" id="KW-1185">Reference proteome</keyword>
<name>A0A4R5PNF4_9HYPH</name>
<gene>
    <name evidence="1" type="ORF">E2A64_05650</name>
</gene>